<dbReference type="SUPFAM" id="SSF49464">
    <property type="entry name" value="Carboxypeptidase regulatory domain-like"/>
    <property type="match status" value="1"/>
</dbReference>
<name>A0A9C9EMC8_UNCW3</name>
<organism evidence="1 2">
    <name type="scientific">candidate division WOR-3 bacterium</name>
    <dbReference type="NCBI Taxonomy" id="2052148"/>
    <lineage>
        <taxon>Bacteria</taxon>
        <taxon>Bacteria division WOR-3</taxon>
    </lineage>
</organism>
<dbReference type="Gene3D" id="2.60.40.1120">
    <property type="entry name" value="Carboxypeptidase-like, regulatory domain"/>
    <property type="match status" value="1"/>
</dbReference>
<gene>
    <name evidence="1" type="ORF">ENI34_06335</name>
</gene>
<keyword evidence="1" id="KW-0645">Protease</keyword>
<dbReference type="PROSITE" id="PS51257">
    <property type="entry name" value="PROKAR_LIPOPROTEIN"/>
    <property type="match status" value="1"/>
</dbReference>
<protein>
    <submittedName>
        <fullName evidence="1">Carboxypeptidase regulatory-like domain-containing protein</fullName>
    </submittedName>
</protein>
<keyword evidence="1" id="KW-0121">Carboxypeptidase</keyword>
<proteinExistence type="predicted"/>
<reference evidence="1" key="1">
    <citation type="journal article" date="2020" name="mSystems">
        <title>Genome- and Community-Level Interaction Insights into Carbon Utilization and Element Cycling Functions of Hydrothermarchaeota in Hydrothermal Sediment.</title>
        <authorList>
            <person name="Zhou Z."/>
            <person name="Liu Y."/>
            <person name="Xu W."/>
            <person name="Pan J."/>
            <person name="Luo Z.H."/>
            <person name="Li M."/>
        </authorList>
    </citation>
    <scope>NUCLEOTIDE SEQUENCE</scope>
    <source>
        <strain evidence="1">HyVt-388</strain>
    </source>
</reference>
<dbReference type="Proteomes" id="UP000885826">
    <property type="component" value="Unassembled WGS sequence"/>
</dbReference>
<dbReference type="Pfam" id="PF13620">
    <property type="entry name" value="CarboxypepD_reg"/>
    <property type="match status" value="1"/>
</dbReference>
<sequence>MRKQIVIIYFFIIGCINAPHSNIYDPENPHKARITGSVREPDGTPLENAVIALFQGEKMIQSDTSDGEGVFMLDDITPGIYKIEATALYYTMVEISPETLWAGTKLNGFDIYFSTLHFDNEAAGTASAYGFETITGDWNIMNDNGQTTEHSLPNVYNGKNKNTEKALVLYSMDFGDFKFKTKLKILNSTEENWEAGIVFRYRNEENHYCLKISSDTLSLVKKENGIQKAVAVVECATPKEKWFSLGVECYFTVIKTYLNDQLMFYEVNNVLTSGRAGLTVMNKIPTQTTSVNFDDVTITTD</sequence>
<dbReference type="GO" id="GO:0004180">
    <property type="term" value="F:carboxypeptidase activity"/>
    <property type="evidence" value="ECO:0007669"/>
    <property type="project" value="UniProtKB-KW"/>
</dbReference>
<dbReference type="InterPro" id="IPR008969">
    <property type="entry name" value="CarboxyPept-like_regulatory"/>
</dbReference>
<dbReference type="Gene3D" id="2.60.120.560">
    <property type="entry name" value="Exo-inulinase, domain 1"/>
    <property type="match status" value="1"/>
</dbReference>
<accession>A0A9C9EMC8</accession>
<comment type="caution">
    <text evidence="1">The sequence shown here is derived from an EMBL/GenBank/DDBJ whole genome shotgun (WGS) entry which is preliminary data.</text>
</comment>
<dbReference type="AlphaFoldDB" id="A0A9C9EMC8"/>
<keyword evidence="1" id="KW-0378">Hydrolase</keyword>
<evidence type="ECO:0000313" key="1">
    <source>
        <dbReference type="EMBL" id="HEC78743.1"/>
    </source>
</evidence>
<evidence type="ECO:0000313" key="2">
    <source>
        <dbReference type="Proteomes" id="UP000885826"/>
    </source>
</evidence>
<dbReference type="EMBL" id="DRIG01000066">
    <property type="protein sequence ID" value="HEC78743.1"/>
    <property type="molecule type" value="Genomic_DNA"/>
</dbReference>